<comment type="caution">
    <text evidence="1">The sequence shown here is derived from an EMBL/GenBank/DDBJ whole genome shotgun (WGS) entry which is preliminary data.</text>
</comment>
<dbReference type="InterPro" id="IPR046275">
    <property type="entry name" value="DUF6308"/>
</dbReference>
<keyword evidence="2" id="KW-1185">Reference proteome</keyword>
<evidence type="ECO:0000313" key="1">
    <source>
        <dbReference type="EMBL" id="GAA4138075.1"/>
    </source>
</evidence>
<proteinExistence type="predicted"/>
<gene>
    <name evidence="1" type="ORF">GCM10022285_34710</name>
</gene>
<dbReference type="RefSeq" id="WP_346156825.1">
    <property type="nucleotide sequence ID" value="NZ_BAABBU010000016.1"/>
</dbReference>
<dbReference type="Proteomes" id="UP001501845">
    <property type="component" value="Unassembled WGS sequence"/>
</dbReference>
<protein>
    <submittedName>
        <fullName evidence="1">Uncharacterized protein</fullName>
    </submittedName>
</protein>
<organism evidence="1 2">
    <name type="scientific">Streptomyces tunisiensis</name>
    <dbReference type="NCBI Taxonomy" id="948699"/>
    <lineage>
        <taxon>Bacteria</taxon>
        <taxon>Bacillati</taxon>
        <taxon>Actinomycetota</taxon>
        <taxon>Actinomycetes</taxon>
        <taxon>Kitasatosporales</taxon>
        <taxon>Streptomycetaceae</taxon>
        <taxon>Streptomyces</taxon>
    </lineage>
</organism>
<reference evidence="2" key="1">
    <citation type="journal article" date="2019" name="Int. J. Syst. Evol. Microbiol.">
        <title>The Global Catalogue of Microorganisms (GCM) 10K type strain sequencing project: providing services to taxonomists for standard genome sequencing and annotation.</title>
        <authorList>
            <consortium name="The Broad Institute Genomics Platform"/>
            <consortium name="The Broad Institute Genome Sequencing Center for Infectious Disease"/>
            <person name="Wu L."/>
            <person name="Ma J."/>
        </authorList>
    </citation>
    <scope>NUCLEOTIDE SEQUENCE [LARGE SCALE GENOMIC DNA]</scope>
    <source>
        <strain evidence="2">JCM 17589</strain>
    </source>
</reference>
<accession>A0ABP7YLE8</accession>
<name>A0ABP7YLE8_9ACTN</name>
<dbReference type="EMBL" id="BAABBU010000016">
    <property type="protein sequence ID" value="GAA4138075.1"/>
    <property type="molecule type" value="Genomic_DNA"/>
</dbReference>
<dbReference type="Pfam" id="PF19827">
    <property type="entry name" value="DUF6308"/>
    <property type="match status" value="1"/>
</dbReference>
<evidence type="ECO:0000313" key="2">
    <source>
        <dbReference type="Proteomes" id="UP001501845"/>
    </source>
</evidence>
<sequence length="220" mass="24408">MNLKIPSALSDKQRVAGLLRRYWAVLPNGEPAYTGSRFERFAGGGDRPEVADHFTSEDFIAVAALSVDVPVQAVLHVLEPTGPNPYSSLLSRIPTDTELAEAEEQHIAENSPAWNLWRSLREVDGIGPVGAGKLLARKRPRLLPVYDSVIKKVFERPSTDLKFWSHVRSALRAEDRALVTHLEHVRDLAGIGKDISVLRILDTAAWLHGKEKGLNTEPRN</sequence>